<name>A0A382A9T4_9ZZZZ</name>
<dbReference type="EMBL" id="UINC01024323">
    <property type="protein sequence ID" value="SVA97723.1"/>
    <property type="molecule type" value="Genomic_DNA"/>
</dbReference>
<proteinExistence type="predicted"/>
<sequence length="25" mass="3035">MQNREPVKSFGKRLYRQIAIDQLRS</sequence>
<organism evidence="1">
    <name type="scientific">marine metagenome</name>
    <dbReference type="NCBI Taxonomy" id="408172"/>
    <lineage>
        <taxon>unclassified sequences</taxon>
        <taxon>metagenomes</taxon>
        <taxon>ecological metagenomes</taxon>
    </lineage>
</organism>
<gene>
    <name evidence="1" type="ORF">METZ01_LOCUS150577</name>
</gene>
<reference evidence="1" key="1">
    <citation type="submission" date="2018-05" db="EMBL/GenBank/DDBJ databases">
        <authorList>
            <person name="Lanie J.A."/>
            <person name="Ng W.-L."/>
            <person name="Kazmierczak K.M."/>
            <person name="Andrzejewski T.M."/>
            <person name="Davidsen T.M."/>
            <person name="Wayne K.J."/>
            <person name="Tettelin H."/>
            <person name="Glass J.I."/>
            <person name="Rusch D."/>
            <person name="Podicherti R."/>
            <person name="Tsui H.-C.T."/>
            <person name="Winkler M.E."/>
        </authorList>
    </citation>
    <scope>NUCLEOTIDE SEQUENCE</scope>
</reference>
<accession>A0A382A9T4</accession>
<protein>
    <submittedName>
        <fullName evidence="1">Uncharacterized protein</fullName>
    </submittedName>
</protein>
<evidence type="ECO:0000313" key="1">
    <source>
        <dbReference type="EMBL" id="SVA97723.1"/>
    </source>
</evidence>
<dbReference type="AlphaFoldDB" id="A0A382A9T4"/>